<protein>
    <submittedName>
        <fullName evidence="1">Unnamed protein product</fullName>
    </submittedName>
</protein>
<proteinExistence type="predicted"/>
<reference evidence="1" key="1">
    <citation type="submission" date="2023-04" db="EMBL/GenBank/DDBJ databases">
        <title>Ambrosiozyma monospora NBRC 10751.</title>
        <authorList>
            <person name="Ichikawa N."/>
            <person name="Sato H."/>
            <person name="Tonouchi N."/>
        </authorList>
    </citation>
    <scope>NUCLEOTIDE SEQUENCE</scope>
    <source>
        <strain evidence="1">NBRC 10751</strain>
    </source>
</reference>
<evidence type="ECO:0000313" key="1">
    <source>
        <dbReference type="EMBL" id="GMF01403.1"/>
    </source>
</evidence>
<keyword evidence="2" id="KW-1185">Reference proteome</keyword>
<gene>
    <name evidence="1" type="ORF">Amon02_001125200</name>
</gene>
<dbReference type="EMBL" id="BSXS01011862">
    <property type="protein sequence ID" value="GMF01403.1"/>
    <property type="molecule type" value="Genomic_DNA"/>
</dbReference>
<name>A0ACB5U567_AMBMO</name>
<evidence type="ECO:0000313" key="2">
    <source>
        <dbReference type="Proteomes" id="UP001165064"/>
    </source>
</evidence>
<sequence length="149" mass="16608">MTITRTSAVENPLEIVDISKTDKQISEKLLHAAKTQGFLLLEGHGFTQSEVDSLFQLSHDFFDLPTEEKLKYPIDESNRGYTAMGVENLEEDAVVYGKTQAQGDPKEGFNFAHLDLQTGKADHDGQIPPIFQTDENKKLVESTVVRIGL</sequence>
<accession>A0ACB5U567</accession>
<comment type="caution">
    <text evidence="1">The sequence shown here is derived from an EMBL/GenBank/DDBJ whole genome shotgun (WGS) entry which is preliminary data.</text>
</comment>
<dbReference type="Proteomes" id="UP001165064">
    <property type="component" value="Unassembled WGS sequence"/>
</dbReference>
<organism evidence="1 2">
    <name type="scientific">Ambrosiozyma monospora</name>
    <name type="common">Yeast</name>
    <name type="synonym">Endomycopsis monosporus</name>
    <dbReference type="NCBI Taxonomy" id="43982"/>
    <lineage>
        <taxon>Eukaryota</taxon>
        <taxon>Fungi</taxon>
        <taxon>Dikarya</taxon>
        <taxon>Ascomycota</taxon>
        <taxon>Saccharomycotina</taxon>
        <taxon>Pichiomycetes</taxon>
        <taxon>Pichiales</taxon>
        <taxon>Pichiaceae</taxon>
        <taxon>Ambrosiozyma</taxon>
    </lineage>
</organism>